<proteinExistence type="predicted"/>
<reference evidence="1" key="1">
    <citation type="submission" date="2019-11" db="EMBL/GenBank/DDBJ databases">
        <title>Nori genome reveals adaptations in red seaweeds to the harsh intertidal environment.</title>
        <authorList>
            <person name="Wang D."/>
            <person name="Mao Y."/>
        </authorList>
    </citation>
    <scope>NUCLEOTIDE SEQUENCE</scope>
    <source>
        <tissue evidence="1">Gametophyte</tissue>
    </source>
</reference>
<keyword evidence="2" id="KW-1185">Reference proteome</keyword>
<evidence type="ECO:0000313" key="2">
    <source>
        <dbReference type="Proteomes" id="UP000798662"/>
    </source>
</evidence>
<organism evidence="1 2">
    <name type="scientific">Pyropia yezoensis</name>
    <name type="common">Susabi-nori</name>
    <name type="synonym">Porphyra yezoensis</name>
    <dbReference type="NCBI Taxonomy" id="2788"/>
    <lineage>
        <taxon>Eukaryota</taxon>
        <taxon>Rhodophyta</taxon>
        <taxon>Bangiophyceae</taxon>
        <taxon>Bangiales</taxon>
        <taxon>Bangiaceae</taxon>
        <taxon>Pyropia</taxon>
    </lineage>
</organism>
<gene>
    <name evidence="1" type="ORF">I4F81_005846</name>
</gene>
<comment type="caution">
    <text evidence="1">The sequence shown here is derived from an EMBL/GenBank/DDBJ whole genome shotgun (WGS) entry which is preliminary data.</text>
</comment>
<name>A0ACC3BZI6_PYRYE</name>
<protein>
    <submittedName>
        <fullName evidence="1">Uncharacterized protein</fullName>
    </submittedName>
</protein>
<evidence type="ECO:0000313" key="1">
    <source>
        <dbReference type="EMBL" id="KAK1863288.1"/>
    </source>
</evidence>
<accession>A0ACC3BZI6</accession>
<dbReference type="Proteomes" id="UP000798662">
    <property type="component" value="Chromosome 2"/>
</dbReference>
<sequence length="239" mass="26731">MSMSAVHTEAVNIAYAEAVFAAGGKFGYCTDEEEWGPFWNKLIGTAWRPSSRNVMTSKYIDVVFLKVDKTTANVLVEKAKEQMELVSPFRGDSWRERSNTGFVSDSPNVNRGARKKLLEADVFSFSYGCVSHAMNNLFRDIPKLPSALRALAFCTALAKFFCSHHLPREHLRVESMAEPRPPPTLKLFSPTQWKGSASLLSTTLKTRSAITTALFMAKKKVIDMDIPPSLFDARIVFEP</sequence>
<dbReference type="EMBL" id="CM020619">
    <property type="protein sequence ID" value="KAK1863288.1"/>
    <property type="molecule type" value="Genomic_DNA"/>
</dbReference>